<comment type="subunit">
    <text evidence="8">Homodimer.</text>
</comment>
<feature type="binding site" evidence="8">
    <location>
        <begin position="233"/>
        <end position="234"/>
    </location>
    <ligand>
        <name>substrate</name>
    </ligand>
</feature>
<feature type="binding site" evidence="8">
    <location>
        <position position="72"/>
    </location>
    <ligand>
        <name>substrate</name>
    </ligand>
</feature>
<dbReference type="HAMAP" id="MF_00197">
    <property type="entry name" value="DAP_epimerase"/>
    <property type="match status" value="1"/>
</dbReference>
<feature type="binding site" evidence="8">
    <location>
        <begin position="82"/>
        <end position="83"/>
    </location>
    <ligand>
        <name>substrate</name>
    </ligand>
</feature>
<evidence type="ECO:0000256" key="8">
    <source>
        <dbReference type="HAMAP-Rule" id="MF_00197"/>
    </source>
</evidence>
<dbReference type="InterPro" id="IPR018510">
    <property type="entry name" value="DAP_epimerase_AS"/>
</dbReference>
<feature type="active site" evidence="9">
    <location>
        <position position="81"/>
    </location>
</feature>
<dbReference type="HOGENOM" id="CLU_053306_3_1_9"/>
<comment type="pathway">
    <text evidence="1 8">Amino-acid biosynthesis; L-lysine biosynthesis via DAP pathway; DL-2,6-diaminopimelate from LL-2,6-diaminopimelate: step 1/1.</text>
</comment>
<dbReference type="RefSeq" id="WP_002364932.1">
    <property type="nucleotide sequence ID" value="NZ_GL454427.1"/>
</dbReference>
<dbReference type="Gene3D" id="3.10.310.10">
    <property type="entry name" value="Diaminopimelate Epimerase, Chain A, domain 1"/>
    <property type="match status" value="2"/>
</dbReference>
<comment type="subcellular location">
    <subcellularLocation>
        <location evidence="8">Cytoplasm</location>
    </subcellularLocation>
</comment>
<dbReference type="GO" id="GO:0005829">
    <property type="term" value="C:cytosol"/>
    <property type="evidence" value="ECO:0007669"/>
    <property type="project" value="TreeGrafter"/>
</dbReference>
<feature type="active site" description="Proton acceptor" evidence="8">
    <location>
        <position position="232"/>
    </location>
</feature>
<sequence length="326" mass="36051">MNVMMQKVHGSENDFFLLDETQFERSLTAEEIEQLRIQLCSRETGLLAGADGLLLVGEGTHGTSNARMRVINSDGSEASMCGNGLRTVARYLAEKNQEKSFTVETMFADLKVRQAPNLAEEVATYQVEISPVSFEAVTIPMHLGVQTLIDEIVPALSNTIRFTAVAVPNPHLVAFVDHETLNGPEFERIATYVNNENPYFPEGINVSFVEVLGKNQLFVRTYERGVGFTSACGTAMCASSLLYTLLKDGVFYEEITVKNAGGMVKTVVHETSDGSYWMELIGNATITHLIEGSLTDLLNGAFEKITITETNEQKHYQEFLQTLSQK</sequence>
<accession>A0A125W8S9</accession>
<comment type="similarity">
    <text evidence="2 8">Belongs to the diaminopimelate epimerase family.</text>
</comment>
<evidence type="ECO:0000256" key="2">
    <source>
        <dbReference type="ARBA" id="ARBA00010219"/>
    </source>
</evidence>
<evidence type="ECO:0000256" key="7">
    <source>
        <dbReference type="ARBA" id="ARBA00051712"/>
    </source>
</evidence>
<keyword evidence="5 8" id="KW-0457">Lysine biosynthesis</keyword>
<reference evidence="10 11" key="1">
    <citation type="submission" date="2010-07" db="EMBL/GenBank/DDBJ databases">
        <authorList>
            <person name="Sid Ahmed O."/>
        </authorList>
    </citation>
    <scope>NUCLEOTIDE SEQUENCE [LARGE SCALE GENOMIC DNA]</scope>
    <source>
        <strain evidence="10 11">TX4248</strain>
    </source>
</reference>
<evidence type="ECO:0000256" key="9">
    <source>
        <dbReference type="PROSITE-ProRule" id="PRU10125"/>
    </source>
</evidence>
<dbReference type="GO" id="GO:0008837">
    <property type="term" value="F:diaminopimelate epimerase activity"/>
    <property type="evidence" value="ECO:0007669"/>
    <property type="project" value="UniProtKB-UniRule"/>
</dbReference>
<name>A0A125W8S9_ENTFL</name>
<dbReference type="PANTHER" id="PTHR31689">
    <property type="entry name" value="DIAMINOPIMELATE EPIMERASE, CHLOROPLASTIC"/>
    <property type="match status" value="1"/>
</dbReference>
<evidence type="ECO:0000256" key="1">
    <source>
        <dbReference type="ARBA" id="ARBA00005196"/>
    </source>
</evidence>
<dbReference type="InterPro" id="IPR001653">
    <property type="entry name" value="DAP_epimerase_DapF"/>
</dbReference>
<dbReference type="PANTHER" id="PTHR31689:SF0">
    <property type="entry name" value="DIAMINOPIMELATE EPIMERASE"/>
    <property type="match status" value="1"/>
</dbReference>
<dbReference type="SUPFAM" id="SSF54506">
    <property type="entry name" value="Diaminopimelate epimerase-like"/>
    <property type="match status" value="2"/>
</dbReference>
<dbReference type="EMBL" id="AEBR01000021">
    <property type="protein sequence ID" value="EFM83606.1"/>
    <property type="molecule type" value="Genomic_DNA"/>
</dbReference>
<comment type="function">
    <text evidence="8">Catalyzes the stereoinversion of LL-2,6-diaminopimelate (L,L-DAP) to meso-diaminopimelate (meso-DAP), a precursor of L-lysine and an essential component of the bacterial peptidoglycan.</text>
</comment>
<dbReference type="UniPathway" id="UPA00034">
    <property type="reaction ID" value="UER00025"/>
</dbReference>
<comment type="caution">
    <text evidence="10">The sequence shown here is derived from an EMBL/GenBank/DDBJ whole genome shotgun (WGS) entry which is preliminary data.</text>
</comment>
<organism evidence="10 11">
    <name type="scientific">Enterococcus faecalis TX4248</name>
    <dbReference type="NCBI Taxonomy" id="749495"/>
    <lineage>
        <taxon>Bacteria</taxon>
        <taxon>Bacillati</taxon>
        <taxon>Bacillota</taxon>
        <taxon>Bacilli</taxon>
        <taxon>Lactobacillales</taxon>
        <taxon>Enterococcaceae</taxon>
        <taxon>Enterococcus</taxon>
    </lineage>
</organism>
<gene>
    <name evidence="8 10" type="primary">dapF</name>
    <name evidence="10" type="ORF">HMPREF9498_00708</name>
</gene>
<comment type="catalytic activity">
    <reaction evidence="7 8">
        <text>(2S,6S)-2,6-diaminopimelate = meso-2,6-diaminopimelate</text>
        <dbReference type="Rhea" id="RHEA:15393"/>
        <dbReference type="ChEBI" id="CHEBI:57609"/>
        <dbReference type="ChEBI" id="CHEBI:57791"/>
        <dbReference type="EC" id="5.1.1.7"/>
    </reaction>
</comment>
<dbReference type="PROSITE" id="PS01326">
    <property type="entry name" value="DAP_EPIMERASE"/>
    <property type="match status" value="1"/>
</dbReference>
<evidence type="ECO:0000256" key="3">
    <source>
        <dbReference type="ARBA" id="ARBA00013080"/>
    </source>
</evidence>
<feature type="binding site" evidence="8">
    <location>
        <begin position="223"/>
        <end position="224"/>
    </location>
    <ligand>
        <name>substrate</name>
    </ligand>
</feature>
<proteinExistence type="inferred from homology"/>
<dbReference type="Proteomes" id="UP000004846">
    <property type="component" value="Unassembled WGS sequence"/>
</dbReference>
<evidence type="ECO:0000313" key="11">
    <source>
        <dbReference type="Proteomes" id="UP000004846"/>
    </source>
</evidence>
<dbReference type="GO" id="GO:0009089">
    <property type="term" value="P:lysine biosynthetic process via diaminopimelate"/>
    <property type="evidence" value="ECO:0007669"/>
    <property type="project" value="UniProtKB-UniRule"/>
</dbReference>
<dbReference type="AlphaFoldDB" id="A0A125W8S9"/>
<evidence type="ECO:0000256" key="5">
    <source>
        <dbReference type="ARBA" id="ARBA00023154"/>
    </source>
</evidence>
<feature type="binding site" evidence="8">
    <location>
        <position position="13"/>
    </location>
    <ligand>
        <name>substrate</name>
    </ligand>
</feature>
<feature type="active site" description="Proton donor" evidence="8">
    <location>
        <position position="81"/>
    </location>
</feature>
<evidence type="ECO:0000256" key="4">
    <source>
        <dbReference type="ARBA" id="ARBA00022605"/>
    </source>
</evidence>
<feature type="binding site" evidence="8">
    <location>
        <position position="205"/>
    </location>
    <ligand>
        <name>substrate</name>
    </ligand>
</feature>
<dbReference type="SMR" id="A0A125W8S9"/>
<evidence type="ECO:0000313" key="10">
    <source>
        <dbReference type="EMBL" id="EFM83606.1"/>
    </source>
</evidence>
<comment type="caution">
    <text evidence="8">Lacks conserved residue(s) required for the propagation of feature annotation.</text>
</comment>
<dbReference type="EC" id="5.1.1.7" evidence="3 8"/>
<feature type="binding site" evidence="8">
    <location>
        <position position="169"/>
    </location>
    <ligand>
        <name>substrate</name>
    </ligand>
</feature>
<keyword evidence="4 8" id="KW-0028">Amino-acid biosynthesis</keyword>
<keyword evidence="8" id="KW-0963">Cytoplasm</keyword>
<evidence type="ECO:0000256" key="6">
    <source>
        <dbReference type="ARBA" id="ARBA00023235"/>
    </source>
</evidence>
<feature type="site" description="Could be important to modulate the pK values of the two catalytic cysteine residues" evidence="8">
    <location>
        <position position="171"/>
    </location>
</feature>
<dbReference type="Pfam" id="PF01678">
    <property type="entry name" value="DAP_epimerase"/>
    <property type="match status" value="2"/>
</dbReference>
<protein>
    <recommendedName>
        <fullName evidence="3 8">Diaminopimelate epimerase</fullName>
        <shortName evidence="8">DAP epimerase</shortName>
        <ecNumber evidence="3 8">5.1.1.7</ecNumber>
    </recommendedName>
    <alternativeName>
        <fullName evidence="8">PLP-independent amino acid racemase</fullName>
    </alternativeName>
</protein>
<feature type="site" description="Could be important to modulate the pK values of the two catalytic cysteine residues" evidence="8">
    <location>
        <position position="223"/>
    </location>
</feature>
<keyword evidence="6 8" id="KW-0413">Isomerase</keyword>
<dbReference type="NCBIfam" id="TIGR00652">
    <property type="entry name" value="DapF"/>
    <property type="match status" value="1"/>
</dbReference>